<dbReference type="PANTHER" id="PTHR32347:SF23">
    <property type="entry name" value="BLL5650 PROTEIN"/>
    <property type="match status" value="1"/>
</dbReference>
<proteinExistence type="predicted"/>
<evidence type="ECO:0000313" key="5">
    <source>
        <dbReference type="EMBL" id="EFK95066.1"/>
    </source>
</evidence>
<gene>
    <name evidence="5" type="ORF">LDC_2924</name>
</gene>
<dbReference type="EMBL" id="ADZX01000902">
    <property type="protein sequence ID" value="EFK95066.1"/>
    <property type="molecule type" value="Genomic_DNA"/>
</dbReference>
<dbReference type="Gene3D" id="2.40.50.100">
    <property type="match status" value="2"/>
</dbReference>
<sequence length="394" mass="41736">MSVLFSRRWLYIGLALAIIGSVLLMIAKVSFHETTEQVTATVDRGTVRQLVSVSGVAEALQSAKLAFPTSGTVSKVLVKKGDVVAAGDSLVVLDLSTLLADRKDAAAALAKAVADRDALVSGPTATSRDVTSETVIAKELALTTTKETEARKISNAYRTLLSDDLAARSEDPSEDATPPTVSGTYHCDQEGSYTITVYSSAADSGYSYTLSGLESGTYTASTDQPTPLGTCGLYLLFDAGSEYRRSSWTIDVPNTAATSYTSNKNAYELAKDNATAAIKTAEQALALARADATNQNAPARSEDIRKVDAAIAQARARLERIDASLSDLSLTAPFDGTITELDILPGETVTTAPIVTLLTDSAFEVVARIPEIDIGKIAVGQKTELLLMLKMMRY</sequence>
<evidence type="ECO:0000256" key="3">
    <source>
        <dbReference type="SAM" id="Coils"/>
    </source>
</evidence>
<dbReference type="Gene3D" id="1.10.287.470">
    <property type="entry name" value="Helix hairpin bin"/>
    <property type="match status" value="1"/>
</dbReference>
<reference evidence="5" key="1">
    <citation type="submission" date="2010-07" db="EMBL/GenBank/DDBJ databases">
        <authorList>
            <consortium name="CONSOLIDER consortium CSD2007-00005"/>
            <person name="Guazzaroni M.-E."/>
            <person name="Richter M."/>
            <person name="Garcia-Salamanca A."/>
            <person name="Yarza P."/>
            <person name="Ferrer M."/>
        </authorList>
    </citation>
    <scope>NUCLEOTIDE SEQUENCE</scope>
</reference>
<comment type="caution">
    <text evidence="5">The sequence shown here is derived from an EMBL/GenBank/DDBJ whole genome shotgun (WGS) entry which is preliminary data.</text>
</comment>
<evidence type="ECO:0000256" key="2">
    <source>
        <dbReference type="ARBA" id="ARBA00023054"/>
    </source>
</evidence>
<comment type="subcellular location">
    <subcellularLocation>
        <location evidence="1">Cell envelope</location>
    </subcellularLocation>
</comment>
<evidence type="ECO:0000256" key="1">
    <source>
        <dbReference type="ARBA" id="ARBA00004196"/>
    </source>
</evidence>
<dbReference type="Gene3D" id="2.40.30.170">
    <property type="match status" value="1"/>
</dbReference>
<dbReference type="PANTHER" id="PTHR32347">
    <property type="entry name" value="EFFLUX SYSTEM COMPONENT YKNX-RELATED"/>
    <property type="match status" value="1"/>
</dbReference>
<name>D9PMZ5_9ZZZZ</name>
<keyword evidence="4" id="KW-0812">Transmembrane</keyword>
<dbReference type="SUPFAM" id="SSF111369">
    <property type="entry name" value="HlyD-like secretion proteins"/>
    <property type="match status" value="2"/>
</dbReference>
<feature type="transmembrane region" description="Helical" evidence="4">
    <location>
        <begin position="9"/>
        <end position="27"/>
    </location>
</feature>
<dbReference type="AlphaFoldDB" id="D9PMZ5"/>
<protein>
    <submittedName>
        <fullName evidence="5">Secretion protein HlyD</fullName>
    </submittedName>
</protein>
<dbReference type="InterPro" id="IPR050465">
    <property type="entry name" value="UPF0194_transport"/>
</dbReference>
<accession>D9PMZ5</accession>
<dbReference type="GO" id="GO:0030313">
    <property type="term" value="C:cell envelope"/>
    <property type="evidence" value="ECO:0007669"/>
    <property type="project" value="UniProtKB-SubCell"/>
</dbReference>
<organism evidence="5">
    <name type="scientific">sediment metagenome</name>
    <dbReference type="NCBI Taxonomy" id="749907"/>
    <lineage>
        <taxon>unclassified sequences</taxon>
        <taxon>metagenomes</taxon>
        <taxon>ecological metagenomes</taxon>
    </lineage>
</organism>
<keyword evidence="4" id="KW-0472">Membrane</keyword>
<keyword evidence="2 3" id="KW-0175">Coiled coil</keyword>
<reference evidence="5" key="2">
    <citation type="journal article" date="2011" name="Microb. Ecol.">
        <title>Taxonomic and Functional Metagenomic Profiling of the Microbial Community in the Anoxic Sediment of a Sub-saline Shallow Lake (Laguna de Carrizo, Central Spain).</title>
        <authorList>
            <person name="Ferrer M."/>
            <person name="Guazzaroni M.E."/>
            <person name="Richter M."/>
            <person name="Garcia-Salamanca A."/>
            <person name="Yarza P."/>
            <person name="Suarez-Suarez A."/>
            <person name="Solano J."/>
            <person name="Alcaide M."/>
            <person name="van Dillewijn P."/>
            <person name="Molina-Henares M.A."/>
            <person name="Lopez-Cortes N."/>
            <person name="Al-Ramahi Y."/>
            <person name="Guerrero C."/>
            <person name="Acosta A."/>
            <person name="de Eugenio L.I."/>
            <person name="Martinez V."/>
            <person name="Marques S."/>
            <person name="Rojo F."/>
            <person name="Santero E."/>
            <person name="Genilloud O."/>
            <person name="Perez-Perez J."/>
            <person name="Rossello-Mora R."/>
            <person name="Ramos J.L."/>
        </authorList>
    </citation>
    <scope>NUCLEOTIDE SEQUENCE</scope>
</reference>
<feature type="coiled-coil region" evidence="3">
    <location>
        <begin position="264"/>
        <end position="291"/>
    </location>
</feature>
<keyword evidence="4" id="KW-1133">Transmembrane helix</keyword>
<evidence type="ECO:0000256" key="4">
    <source>
        <dbReference type="SAM" id="Phobius"/>
    </source>
</evidence>